<feature type="domain" description="CHRD" evidence="1">
    <location>
        <begin position="39"/>
        <end position="157"/>
    </location>
</feature>
<dbReference type="Pfam" id="PF07452">
    <property type="entry name" value="CHRD"/>
    <property type="match status" value="3"/>
</dbReference>
<evidence type="ECO:0000313" key="3">
    <source>
        <dbReference type="Proteomes" id="UP000737171"/>
    </source>
</evidence>
<comment type="caution">
    <text evidence="2">The sequence shown here is derived from an EMBL/GenBank/DDBJ whole genome shotgun (WGS) entry which is preliminary data.</text>
</comment>
<evidence type="ECO:0000313" key="2">
    <source>
        <dbReference type="EMBL" id="NRF66163.1"/>
    </source>
</evidence>
<keyword evidence="3" id="KW-1185">Reference proteome</keyword>
<dbReference type="PROSITE" id="PS50933">
    <property type="entry name" value="CHRD"/>
    <property type="match status" value="1"/>
</dbReference>
<proteinExistence type="predicted"/>
<organism evidence="2 3">
    <name type="scientific">Pseudaquabacterium terrae</name>
    <dbReference type="NCBI Taxonomy" id="2732868"/>
    <lineage>
        <taxon>Bacteria</taxon>
        <taxon>Pseudomonadati</taxon>
        <taxon>Pseudomonadota</taxon>
        <taxon>Betaproteobacteria</taxon>
        <taxon>Burkholderiales</taxon>
        <taxon>Sphaerotilaceae</taxon>
        <taxon>Pseudaquabacterium</taxon>
    </lineage>
</organism>
<gene>
    <name evidence="2" type="ORF">HLB44_04130</name>
</gene>
<sequence length="387" mass="37889">MHFELTFLRAPAIAGAVALLLGACGGGGGYDEPATPAVPAETLNATLTADQEAPATVASGAKGSASLSLDRATRTLSATVSVDGATPTLAHIHVGAAGKAGAVVLPLALSASGASLAATVLSTAQLQSLDAGDLYLNVHSAAHPGGEIRGQIGREVYSARLSGAQETAPVATTAHGSGRLVLNPVTRALSGELEVHGLAATAAHIHAGAVGSNGAVAIALVDHGGHGHFEVPANTVLTPAQVDALRAGGLYFNVHSAANPGGEVRGQIGRTVAIAAASGAQEVPSNVSAASGRGIVSYDPATRRIEGTLTLSGMTATIAHIHMAAAGANGPVIVGLAETAAGSGVWAVPANTVLTAPQAQALLSGGLYFNAHSAAFAGGEVRGQLQP</sequence>
<protein>
    <submittedName>
        <fullName evidence="2">CHRD domain-containing protein</fullName>
    </submittedName>
</protein>
<dbReference type="PANTHER" id="PTHR46526">
    <property type="entry name" value="CHORDIN"/>
    <property type="match status" value="1"/>
</dbReference>
<dbReference type="InterPro" id="IPR052278">
    <property type="entry name" value="Chordin-like_regulators"/>
</dbReference>
<name>A0ABX2EDD5_9BURK</name>
<dbReference type="RefSeq" id="WP_173120839.1">
    <property type="nucleotide sequence ID" value="NZ_JABRWJ010000001.1"/>
</dbReference>
<dbReference type="InterPro" id="IPR010895">
    <property type="entry name" value="CHRD"/>
</dbReference>
<dbReference type="EMBL" id="JABRWJ010000001">
    <property type="protein sequence ID" value="NRF66163.1"/>
    <property type="molecule type" value="Genomic_DNA"/>
</dbReference>
<accession>A0ABX2EDD5</accession>
<evidence type="ECO:0000259" key="1">
    <source>
        <dbReference type="PROSITE" id="PS50933"/>
    </source>
</evidence>
<reference evidence="2 3" key="1">
    <citation type="submission" date="2020-05" db="EMBL/GenBank/DDBJ databases">
        <title>Aquincola sp. isolate from soil.</title>
        <authorList>
            <person name="Han J."/>
            <person name="Kim D.-U."/>
        </authorList>
    </citation>
    <scope>NUCLEOTIDE SEQUENCE [LARGE SCALE GENOMIC DNA]</scope>
    <source>
        <strain evidence="2 3">S2</strain>
    </source>
</reference>
<dbReference type="SMART" id="SM00754">
    <property type="entry name" value="CHRD"/>
    <property type="match status" value="3"/>
</dbReference>
<dbReference type="PANTHER" id="PTHR46526:SF1">
    <property type="entry name" value="CHORDIN"/>
    <property type="match status" value="1"/>
</dbReference>
<dbReference type="Proteomes" id="UP000737171">
    <property type="component" value="Unassembled WGS sequence"/>
</dbReference>